<sequence length="103" mass="10054">MSVAVPGCIGNPTGALLRSEPGTAKPPSSSDGTYNGSADTNSRKRAKPSCPRHSPPAVAEHWPLSTALGGLAAIVTAPGMAISGLGAALLCSGASMARSSDPG</sequence>
<keyword evidence="2" id="KW-1133">Transmembrane helix</keyword>
<feature type="transmembrane region" description="Helical" evidence="2">
    <location>
        <begin position="67"/>
        <end position="90"/>
    </location>
</feature>
<feature type="region of interest" description="Disordered" evidence="1">
    <location>
        <begin position="1"/>
        <end position="58"/>
    </location>
</feature>
<dbReference type="EMBL" id="KZ680213">
    <property type="protein sequence ID" value="PTB66276.1"/>
    <property type="molecule type" value="Genomic_DNA"/>
</dbReference>
<dbReference type="Proteomes" id="UP000241546">
    <property type="component" value="Unassembled WGS sequence"/>
</dbReference>
<organism evidence="3 4">
    <name type="scientific">Trichoderma citrinoviride</name>
    <dbReference type="NCBI Taxonomy" id="58853"/>
    <lineage>
        <taxon>Eukaryota</taxon>
        <taxon>Fungi</taxon>
        <taxon>Dikarya</taxon>
        <taxon>Ascomycota</taxon>
        <taxon>Pezizomycotina</taxon>
        <taxon>Sordariomycetes</taxon>
        <taxon>Hypocreomycetidae</taxon>
        <taxon>Hypocreales</taxon>
        <taxon>Hypocreaceae</taxon>
        <taxon>Trichoderma</taxon>
    </lineage>
</organism>
<evidence type="ECO:0000256" key="1">
    <source>
        <dbReference type="SAM" id="MobiDB-lite"/>
    </source>
</evidence>
<dbReference type="RefSeq" id="XP_024749596.1">
    <property type="nucleotide sequence ID" value="XM_024893428.1"/>
</dbReference>
<evidence type="ECO:0000313" key="3">
    <source>
        <dbReference type="EMBL" id="PTB66276.1"/>
    </source>
</evidence>
<accession>A0A2T4BAD7</accession>
<keyword evidence="2" id="KW-0472">Membrane</keyword>
<keyword evidence="2" id="KW-0812">Transmembrane</keyword>
<evidence type="ECO:0000256" key="2">
    <source>
        <dbReference type="SAM" id="Phobius"/>
    </source>
</evidence>
<feature type="compositionally biased region" description="Polar residues" evidence="1">
    <location>
        <begin position="26"/>
        <end position="40"/>
    </location>
</feature>
<evidence type="ECO:0000313" key="4">
    <source>
        <dbReference type="Proteomes" id="UP000241546"/>
    </source>
</evidence>
<keyword evidence="4" id="KW-1185">Reference proteome</keyword>
<dbReference type="AlphaFoldDB" id="A0A2T4BAD7"/>
<name>A0A2T4BAD7_9HYPO</name>
<proteinExistence type="predicted"/>
<dbReference type="GeneID" id="36601546"/>
<protein>
    <submittedName>
        <fullName evidence="3">Uncharacterized protein</fullName>
    </submittedName>
</protein>
<gene>
    <name evidence="3" type="ORF">BBK36DRAFT_1141135</name>
</gene>
<reference evidence="4" key="1">
    <citation type="submission" date="2016-07" db="EMBL/GenBank/DDBJ databases">
        <title>Multiple horizontal gene transfer events from other fungi enriched the ability of initially mycotrophic Trichoderma (Ascomycota) to feed on dead plant biomass.</title>
        <authorList>
            <consortium name="DOE Joint Genome Institute"/>
            <person name="Atanasova L."/>
            <person name="Chenthamara K."/>
            <person name="Zhang J."/>
            <person name="Grujic M."/>
            <person name="Henrissat B."/>
            <person name="Kuo A."/>
            <person name="Aerts A."/>
            <person name="Salamov A."/>
            <person name="Lipzen A."/>
            <person name="Labutti K."/>
            <person name="Barry K."/>
            <person name="Miao Y."/>
            <person name="Rahimi M.J."/>
            <person name="Shen Q."/>
            <person name="Grigoriev I.V."/>
            <person name="Kubicek C.P."/>
            <person name="Druzhinina I.S."/>
        </authorList>
    </citation>
    <scope>NUCLEOTIDE SEQUENCE [LARGE SCALE GENOMIC DNA]</scope>
    <source>
        <strain evidence="4">TUCIM 6016</strain>
    </source>
</reference>